<proteinExistence type="inferred from homology"/>
<dbReference type="Proteomes" id="UP000005583">
    <property type="component" value="Unassembled WGS sequence"/>
</dbReference>
<evidence type="ECO:0000256" key="2">
    <source>
        <dbReference type="ARBA" id="ARBA00008610"/>
    </source>
</evidence>
<feature type="domain" description="ABC transporter substrate-binding protein PnrA-like" evidence="8">
    <location>
        <begin position="34"/>
        <end position="348"/>
    </location>
</feature>
<evidence type="ECO:0000259" key="8">
    <source>
        <dbReference type="Pfam" id="PF02608"/>
    </source>
</evidence>
<dbReference type="PANTHER" id="PTHR34296">
    <property type="entry name" value="TRANSCRIPTIONAL ACTIVATOR PROTEIN MED"/>
    <property type="match status" value="1"/>
</dbReference>
<dbReference type="Pfam" id="PF02608">
    <property type="entry name" value="Bmp"/>
    <property type="match status" value="1"/>
</dbReference>
<name>C2ENZ8_9LACO</name>
<dbReference type="InterPro" id="IPR003760">
    <property type="entry name" value="PnrA-like"/>
</dbReference>
<dbReference type="CDD" id="cd06354">
    <property type="entry name" value="PBP1_PrnA-like"/>
    <property type="match status" value="1"/>
</dbReference>
<dbReference type="STRING" id="525365.HMPREF0548_1394"/>
<protein>
    <submittedName>
        <fullName evidence="9">Basic membrane protein</fullName>
    </submittedName>
</protein>
<keyword evidence="10" id="KW-1185">Reference proteome</keyword>
<dbReference type="PANTHER" id="PTHR34296:SF2">
    <property type="entry name" value="ABC TRANSPORTER GUANOSINE-BINDING PROTEIN NUPN"/>
    <property type="match status" value="1"/>
</dbReference>
<sequence length="349" mass="37675">MKFKKAILLILLTATTLTGCANQNKAENSSSKSIALITDGSGINDHSFNQSAWEGFKDYGQEYKLNQGRNGYQYFQSKNSGDFSKNIAKAVKTKYQTIFGIGYKLKDDISTAAKRYPNKNFVIIDDVIKNHKNVASVTFRKDEGAYLAGVVAASECKTGRVGFIGGSKSGIINSFSSGFTQGVQDQAKKMHKKITVFHQYVGNFTDTNKAKSIASGMYGKGADIIFHAAGGAGNGLFKEAKFINQARPAKDKVWVIGVDADQSDLGNYFAKGGQEANFVLTSVITGVNVATKDIASQAYQDNFPAGKKLVYGLRSGAVSLLPGQIDPNAWKNAQIAKQKILAGKIKIKN</sequence>
<comment type="caution">
    <text evidence="9">The sequence shown here is derived from an EMBL/GenBank/DDBJ whole genome shotgun (WGS) entry which is preliminary data.</text>
</comment>
<accession>C2ENZ8</accession>
<evidence type="ECO:0000256" key="1">
    <source>
        <dbReference type="ARBA" id="ARBA00004193"/>
    </source>
</evidence>
<evidence type="ECO:0000256" key="6">
    <source>
        <dbReference type="ARBA" id="ARBA00023288"/>
    </source>
</evidence>
<keyword evidence="4 7" id="KW-0732">Signal</keyword>
<keyword evidence="3" id="KW-1003">Cell membrane</keyword>
<evidence type="ECO:0000313" key="10">
    <source>
        <dbReference type="Proteomes" id="UP000005583"/>
    </source>
</evidence>
<dbReference type="HOGENOM" id="CLU_038813_0_0_9"/>
<comment type="similarity">
    <text evidence="2">Belongs to the BMP lipoprotein family.</text>
</comment>
<evidence type="ECO:0000256" key="3">
    <source>
        <dbReference type="ARBA" id="ARBA00022475"/>
    </source>
</evidence>
<dbReference type="InterPro" id="IPR028082">
    <property type="entry name" value="Peripla_BP_I"/>
</dbReference>
<comment type="subcellular location">
    <subcellularLocation>
        <location evidence="1">Cell membrane</location>
        <topology evidence="1">Lipid-anchor</topology>
    </subcellularLocation>
</comment>
<dbReference type="OrthoDB" id="9784230at2"/>
<dbReference type="AlphaFoldDB" id="C2ENZ8"/>
<feature type="signal peptide" evidence="7">
    <location>
        <begin position="1"/>
        <end position="21"/>
    </location>
</feature>
<dbReference type="PATRIC" id="fig|525365.8.peg.2101"/>
<reference evidence="9 10" key="1">
    <citation type="submission" date="2009-01" db="EMBL/GenBank/DDBJ databases">
        <authorList>
            <person name="Qin X."/>
            <person name="Bachman B."/>
            <person name="Battles P."/>
            <person name="Bell A."/>
            <person name="Bess C."/>
            <person name="Bickham C."/>
            <person name="Chaboub L."/>
            <person name="Chen D."/>
            <person name="Coyle M."/>
            <person name="Deiros D.R."/>
            <person name="Dinh H."/>
            <person name="Forbes L."/>
            <person name="Fowler G."/>
            <person name="Francisco L."/>
            <person name="Fu Q."/>
            <person name="Gubbala S."/>
            <person name="Hale W."/>
            <person name="Han Y."/>
            <person name="Hemphill L."/>
            <person name="Highlander S.K."/>
            <person name="Hirani K."/>
            <person name="Hogues M."/>
            <person name="Jackson L."/>
            <person name="Jakkamsetti A."/>
            <person name="Javaid M."/>
            <person name="Jiang H."/>
            <person name="Korchina V."/>
            <person name="Kovar C."/>
            <person name="Lara F."/>
            <person name="Lee S."/>
            <person name="Mata R."/>
            <person name="Mathew T."/>
            <person name="Moen C."/>
            <person name="Morales K."/>
            <person name="Munidasa M."/>
            <person name="Nazareth L."/>
            <person name="Ngo R."/>
            <person name="Nguyen L."/>
            <person name="Okwuonu G."/>
            <person name="Ongeri F."/>
            <person name="Patil S."/>
            <person name="Petrosino J."/>
            <person name="Pham C."/>
            <person name="Pham P."/>
            <person name="Pu L.-L."/>
            <person name="Puazo M."/>
            <person name="Raj R."/>
            <person name="Reid J."/>
            <person name="Rouhana J."/>
            <person name="Saada N."/>
            <person name="Shang Y."/>
            <person name="Simmons D."/>
            <person name="Thornton R."/>
            <person name="Warren J."/>
            <person name="Weissenberger G."/>
            <person name="Zhang J."/>
            <person name="Zhang L."/>
            <person name="Zhou C."/>
            <person name="Zhu D."/>
            <person name="Muzny D."/>
            <person name="Worley K."/>
            <person name="Gibbs R."/>
        </authorList>
    </citation>
    <scope>NUCLEOTIDE SEQUENCE [LARGE SCALE GENOMIC DNA]</scope>
    <source>
        <strain evidence="9 10">DSM 16047</strain>
    </source>
</reference>
<gene>
    <name evidence="9" type="ORF">HMPREF0548_1394</name>
</gene>
<dbReference type="GO" id="GO:0005886">
    <property type="term" value="C:plasma membrane"/>
    <property type="evidence" value="ECO:0007669"/>
    <property type="project" value="UniProtKB-SubCell"/>
</dbReference>
<feature type="chain" id="PRO_5038587010" evidence="7">
    <location>
        <begin position="22"/>
        <end position="349"/>
    </location>
</feature>
<dbReference type="PROSITE" id="PS51257">
    <property type="entry name" value="PROKAR_LIPOPROTEIN"/>
    <property type="match status" value="1"/>
</dbReference>
<keyword evidence="5" id="KW-0472">Membrane</keyword>
<dbReference type="Gene3D" id="3.40.50.2300">
    <property type="match status" value="2"/>
</dbReference>
<evidence type="ECO:0000256" key="7">
    <source>
        <dbReference type="SAM" id="SignalP"/>
    </source>
</evidence>
<evidence type="ECO:0000313" key="9">
    <source>
        <dbReference type="EMBL" id="EEJ71781.1"/>
    </source>
</evidence>
<organism evidence="9 10">
    <name type="scientific">Lactobacillus ultunensis DSM 16047</name>
    <dbReference type="NCBI Taxonomy" id="525365"/>
    <lineage>
        <taxon>Bacteria</taxon>
        <taxon>Bacillati</taxon>
        <taxon>Bacillota</taxon>
        <taxon>Bacilli</taxon>
        <taxon>Lactobacillales</taxon>
        <taxon>Lactobacillaceae</taxon>
        <taxon>Lactobacillus</taxon>
    </lineage>
</organism>
<keyword evidence="6" id="KW-0449">Lipoprotein</keyword>
<dbReference type="eggNOG" id="COG1744">
    <property type="taxonomic scope" value="Bacteria"/>
</dbReference>
<dbReference type="EMBL" id="ACGU01000064">
    <property type="protein sequence ID" value="EEJ71781.1"/>
    <property type="molecule type" value="Genomic_DNA"/>
</dbReference>
<evidence type="ECO:0000256" key="4">
    <source>
        <dbReference type="ARBA" id="ARBA00022729"/>
    </source>
</evidence>
<dbReference type="SUPFAM" id="SSF53822">
    <property type="entry name" value="Periplasmic binding protein-like I"/>
    <property type="match status" value="1"/>
</dbReference>
<evidence type="ECO:0000256" key="5">
    <source>
        <dbReference type="ARBA" id="ARBA00023136"/>
    </source>
</evidence>
<dbReference type="InterPro" id="IPR050957">
    <property type="entry name" value="BMP_lipoprotein"/>
</dbReference>
<dbReference type="RefSeq" id="WP_007125889.1">
    <property type="nucleotide sequence ID" value="NZ_AZFO01000008.1"/>
</dbReference>